<proteinExistence type="predicted"/>
<dbReference type="eggNOG" id="ENOG502SBWB">
    <property type="taxonomic scope" value="Eukaryota"/>
</dbReference>
<feature type="region of interest" description="Disordered" evidence="1">
    <location>
        <begin position="302"/>
        <end position="321"/>
    </location>
</feature>
<dbReference type="PANTHER" id="PTHR15657">
    <property type="entry name" value="THYROID TRANSCRIPTION FACTOR 1-ASSOCIATED PROTEIN 26"/>
    <property type="match status" value="1"/>
</dbReference>
<dbReference type="KEGG" id="mpp:MICPUCDRAFT_54668"/>
<evidence type="ECO:0000256" key="1">
    <source>
        <dbReference type="SAM" id="MobiDB-lite"/>
    </source>
</evidence>
<dbReference type="RefSeq" id="XP_003064687.1">
    <property type="nucleotide sequence ID" value="XM_003064641.1"/>
</dbReference>
<feature type="compositionally biased region" description="Gly residues" evidence="1">
    <location>
        <begin position="152"/>
        <end position="175"/>
    </location>
</feature>
<accession>C1N9W7</accession>
<feature type="compositionally biased region" description="Basic and acidic residues" evidence="1">
    <location>
        <begin position="262"/>
        <end position="271"/>
    </location>
</feature>
<feature type="region of interest" description="Disordered" evidence="1">
    <location>
        <begin position="151"/>
        <end position="271"/>
    </location>
</feature>
<dbReference type="Proteomes" id="UP000001876">
    <property type="component" value="Unassembled WGS sequence"/>
</dbReference>
<evidence type="ECO:0000313" key="2">
    <source>
        <dbReference type="EMBL" id="EEH51021.1"/>
    </source>
</evidence>
<reference evidence="2 3" key="1">
    <citation type="journal article" date="2009" name="Science">
        <title>Green evolution and dynamic adaptations revealed by genomes of the marine picoeukaryotes Micromonas.</title>
        <authorList>
            <person name="Worden A.Z."/>
            <person name="Lee J.H."/>
            <person name="Mock T."/>
            <person name="Rouze P."/>
            <person name="Simmons M.P."/>
            <person name="Aerts A.L."/>
            <person name="Allen A.E."/>
            <person name="Cuvelier M.L."/>
            <person name="Derelle E."/>
            <person name="Everett M.V."/>
            <person name="Foulon E."/>
            <person name="Grimwood J."/>
            <person name="Gundlach H."/>
            <person name="Henrissat B."/>
            <person name="Napoli C."/>
            <person name="McDonald S.M."/>
            <person name="Parker M.S."/>
            <person name="Rombauts S."/>
            <person name="Salamov A."/>
            <person name="Von Dassow P."/>
            <person name="Badger J.H."/>
            <person name="Coutinho P.M."/>
            <person name="Demir E."/>
            <person name="Dubchak I."/>
            <person name="Gentemann C."/>
            <person name="Eikrem W."/>
            <person name="Gready J.E."/>
            <person name="John U."/>
            <person name="Lanier W."/>
            <person name="Lindquist E.A."/>
            <person name="Lucas S."/>
            <person name="Mayer K.F."/>
            <person name="Moreau H."/>
            <person name="Not F."/>
            <person name="Otillar R."/>
            <person name="Panaud O."/>
            <person name="Pangilinan J."/>
            <person name="Paulsen I."/>
            <person name="Piegu B."/>
            <person name="Poliakov A."/>
            <person name="Robbens S."/>
            <person name="Schmutz J."/>
            <person name="Toulza E."/>
            <person name="Wyss T."/>
            <person name="Zelensky A."/>
            <person name="Zhou K."/>
            <person name="Armbrust E.V."/>
            <person name="Bhattacharya D."/>
            <person name="Goodenough U.W."/>
            <person name="Van de Peer Y."/>
            <person name="Grigoriev I.V."/>
        </authorList>
    </citation>
    <scope>NUCLEOTIDE SEQUENCE [LARGE SCALE GENOMIC DNA]</scope>
    <source>
        <strain evidence="2 3">CCMP1545</strain>
    </source>
</reference>
<sequence length="343" mass="36766">MGKDRDRASRFTSTGGDGARPVLPSFSSLPALFALVDAAIHFVRTLARSLAHRPSVHRAPSSLSPTADAAAKVGAKKRKQKSALSLDAFARAKKSTYDKRVVLEKRRALAAARVNKFRKVQKRLGSSVDVDDAFDPAAIAARLEQTDAIVGVGVGGGGNRVGGGGRADDGAGGGETRTKKKKKKKKEEEEDEVAAASASDSERPSSDDSDDAEFRNNVVAKDGDGDGDDDDDEAQTDARGNTPGASRPPGSKGWNATRKKGIRDAKAREDKAREMTELRAKWAEEDKARSVTTLGRKAFFEKRNKERGNFRKKNSRGQPVMKHRVDKILETLTREGGGGGGAR</sequence>
<organism evidence="3">
    <name type="scientific">Micromonas pusilla (strain CCMP1545)</name>
    <name type="common">Picoplanktonic green alga</name>
    <dbReference type="NCBI Taxonomy" id="564608"/>
    <lineage>
        <taxon>Eukaryota</taxon>
        <taxon>Viridiplantae</taxon>
        <taxon>Chlorophyta</taxon>
        <taxon>Mamiellophyceae</taxon>
        <taxon>Mamiellales</taxon>
        <taxon>Mamiellaceae</taxon>
        <taxon>Micromonas</taxon>
    </lineage>
</organism>
<feature type="region of interest" description="Disordered" evidence="1">
    <location>
        <begin position="56"/>
        <end position="76"/>
    </location>
</feature>
<dbReference type="PANTHER" id="PTHR15657:SF1">
    <property type="entry name" value="THYROID TRANSCRIPTION FACTOR 1-ASSOCIATED PROTEIN 26"/>
    <property type="match status" value="1"/>
</dbReference>
<feature type="region of interest" description="Disordered" evidence="1">
    <location>
        <begin position="1"/>
        <end position="23"/>
    </location>
</feature>
<dbReference type="GO" id="GO:0005634">
    <property type="term" value="C:nucleus"/>
    <property type="evidence" value="ECO:0007669"/>
    <property type="project" value="TreeGrafter"/>
</dbReference>
<dbReference type="OrthoDB" id="515882at2759"/>
<dbReference type="EMBL" id="GG663752">
    <property type="protein sequence ID" value="EEH51021.1"/>
    <property type="molecule type" value="Genomic_DNA"/>
</dbReference>
<gene>
    <name evidence="2" type="ORF">MICPUCDRAFT_54668</name>
</gene>
<feature type="compositionally biased region" description="Basic residues" evidence="1">
    <location>
        <begin position="310"/>
        <end position="321"/>
    </location>
</feature>
<feature type="compositionally biased region" description="Acidic residues" evidence="1">
    <location>
        <begin position="225"/>
        <end position="235"/>
    </location>
</feature>
<dbReference type="AlphaFoldDB" id="C1N9W7"/>
<evidence type="ECO:0000313" key="3">
    <source>
        <dbReference type="Proteomes" id="UP000001876"/>
    </source>
</evidence>
<keyword evidence="3" id="KW-1185">Reference proteome</keyword>
<name>C1N9W7_MICPC</name>
<protein>
    <submittedName>
        <fullName evidence="2">Predicted protein</fullName>
    </submittedName>
</protein>
<dbReference type="GeneID" id="9690247"/>